<gene>
    <name evidence="2" type="ORF">J5474_06820</name>
</gene>
<evidence type="ECO:0000259" key="1">
    <source>
        <dbReference type="PROSITE" id="PS50943"/>
    </source>
</evidence>
<proteinExistence type="predicted"/>
<dbReference type="AlphaFoldDB" id="A0A940MIM6"/>
<dbReference type="InterPro" id="IPR010982">
    <property type="entry name" value="Lambda_DNA-bd_dom_sf"/>
</dbReference>
<dbReference type="PROSITE" id="PS50943">
    <property type="entry name" value="HTH_CROC1"/>
    <property type="match status" value="1"/>
</dbReference>
<protein>
    <submittedName>
        <fullName evidence="2">Helix-turn-helix transcriptional regulator</fullName>
    </submittedName>
</protein>
<comment type="caution">
    <text evidence="2">The sequence shown here is derived from an EMBL/GenBank/DDBJ whole genome shotgun (WGS) entry which is preliminary data.</text>
</comment>
<evidence type="ECO:0000313" key="2">
    <source>
        <dbReference type="EMBL" id="MBP0482201.1"/>
    </source>
</evidence>
<reference evidence="2" key="1">
    <citation type="submission" date="2021-03" db="EMBL/GenBank/DDBJ databases">
        <title>Sagittula salina sp. nov. strain M10.9X isolated from the marine waste.</title>
        <authorList>
            <person name="Satari L."/>
            <person name="Molina-Menor E."/>
            <person name="Vidal-Verdu A."/>
            <person name="Pascual J."/>
            <person name="Pereto J."/>
            <person name="Porcar M."/>
        </authorList>
    </citation>
    <scope>NUCLEOTIDE SEQUENCE</scope>
    <source>
        <strain evidence="2">M10.9X</strain>
    </source>
</reference>
<keyword evidence="3" id="KW-1185">Reference proteome</keyword>
<organism evidence="2 3">
    <name type="scientific">Sagittula salina</name>
    <dbReference type="NCBI Taxonomy" id="2820268"/>
    <lineage>
        <taxon>Bacteria</taxon>
        <taxon>Pseudomonadati</taxon>
        <taxon>Pseudomonadota</taxon>
        <taxon>Alphaproteobacteria</taxon>
        <taxon>Rhodobacterales</taxon>
        <taxon>Roseobacteraceae</taxon>
        <taxon>Sagittula</taxon>
    </lineage>
</organism>
<accession>A0A940MIM6</accession>
<dbReference type="Pfam" id="PF01381">
    <property type="entry name" value="HTH_3"/>
    <property type="match status" value="1"/>
</dbReference>
<dbReference type="SMART" id="SM00530">
    <property type="entry name" value="HTH_XRE"/>
    <property type="match status" value="1"/>
</dbReference>
<dbReference type="Proteomes" id="UP000675940">
    <property type="component" value="Unassembled WGS sequence"/>
</dbReference>
<dbReference type="Gene3D" id="1.10.260.40">
    <property type="entry name" value="lambda repressor-like DNA-binding domains"/>
    <property type="match status" value="1"/>
</dbReference>
<dbReference type="GO" id="GO:0003677">
    <property type="term" value="F:DNA binding"/>
    <property type="evidence" value="ECO:0007669"/>
    <property type="project" value="InterPro"/>
</dbReference>
<dbReference type="InterPro" id="IPR001387">
    <property type="entry name" value="Cro/C1-type_HTH"/>
</dbReference>
<feature type="domain" description="HTH cro/C1-type" evidence="1">
    <location>
        <begin position="28"/>
        <end position="70"/>
    </location>
</feature>
<dbReference type="EMBL" id="JAGISH010000003">
    <property type="protein sequence ID" value="MBP0482201.1"/>
    <property type="molecule type" value="Genomic_DNA"/>
</dbReference>
<dbReference type="RefSeq" id="WP_209360064.1">
    <property type="nucleotide sequence ID" value="NZ_JAGISH010000003.1"/>
</dbReference>
<dbReference type="SUPFAM" id="SSF47413">
    <property type="entry name" value="lambda repressor-like DNA-binding domains"/>
    <property type="match status" value="1"/>
</dbReference>
<dbReference type="CDD" id="cd00093">
    <property type="entry name" value="HTH_XRE"/>
    <property type="match status" value="1"/>
</dbReference>
<evidence type="ECO:0000313" key="3">
    <source>
        <dbReference type="Proteomes" id="UP000675940"/>
    </source>
</evidence>
<name>A0A940MIM6_9RHOB</name>
<sequence length="274" mass="30700">MNPLDDIPVSMRFCANLRKLVALCPSTAEAARSLDINRAQFNRYLNGEAHPKPAVLKRISDFFGVDARILTEVLPGGFIAGLPPPGSVRPPPPRNFGLENAVHFLPEHVSHYVSPEELPDGLYLYWRASMGMADSFVCSALQMKTLPGARVLRGYVNRSSILQTDVLPPKLRELRGWLLGVEDGYAWFFASAPAWNNVALNFTSRPAHRFSTYLPGYFALARNETVAGRRIGRCVMERLPRKRASIMRAAHATRYYKAEELPEGIRHELMKPLA</sequence>